<dbReference type="Pfam" id="PF11951">
    <property type="entry name" value="Fungal_trans_2"/>
    <property type="match status" value="1"/>
</dbReference>
<dbReference type="InterPro" id="IPR021858">
    <property type="entry name" value="Fun_TF"/>
</dbReference>
<dbReference type="CDD" id="cd00067">
    <property type="entry name" value="GAL4"/>
    <property type="match status" value="1"/>
</dbReference>
<dbReference type="InterPro" id="IPR053178">
    <property type="entry name" value="Osmoadaptation_assoc"/>
</dbReference>
<evidence type="ECO:0000313" key="3">
    <source>
        <dbReference type="EMBL" id="KAK4500382.1"/>
    </source>
</evidence>
<organism evidence="3 4">
    <name type="scientific">Zasmidium cellare</name>
    <name type="common">Wine cellar mold</name>
    <name type="synonym">Racodium cellare</name>
    <dbReference type="NCBI Taxonomy" id="395010"/>
    <lineage>
        <taxon>Eukaryota</taxon>
        <taxon>Fungi</taxon>
        <taxon>Dikarya</taxon>
        <taxon>Ascomycota</taxon>
        <taxon>Pezizomycotina</taxon>
        <taxon>Dothideomycetes</taxon>
        <taxon>Dothideomycetidae</taxon>
        <taxon>Mycosphaerellales</taxon>
        <taxon>Mycosphaerellaceae</taxon>
        <taxon>Zasmidium</taxon>
    </lineage>
</organism>
<dbReference type="Gene3D" id="4.10.240.10">
    <property type="entry name" value="Zn(2)-C6 fungal-type DNA-binding domain"/>
    <property type="match status" value="1"/>
</dbReference>
<dbReference type="Pfam" id="PF00172">
    <property type="entry name" value="Zn_clus"/>
    <property type="match status" value="1"/>
</dbReference>
<evidence type="ECO:0000259" key="2">
    <source>
        <dbReference type="PROSITE" id="PS50048"/>
    </source>
</evidence>
<dbReference type="InterPro" id="IPR001138">
    <property type="entry name" value="Zn2Cys6_DnaBD"/>
</dbReference>
<feature type="domain" description="Zn(2)-C6 fungal-type" evidence="2">
    <location>
        <begin position="7"/>
        <end position="35"/>
    </location>
</feature>
<dbReference type="SUPFAM" id="SSF57701">
    <property type="entry name" value="Zn2/Cys6 DNA-binding domain"/>
    <property type="match status" value="1"/>
</dbReference>
<accession>A0ABR0EFZ5</accession>
<dbReference type="InterPro" id="IPR036864">
    <property type="entry name" value="Zn2-C6_fun-type_DNA-bd_sf"/>
</dbReference>
<dbReference type="PANTHER" id="PTHR38111">
    <property type="entry name" value="ZN(2)-C6 FUNGAL-TYPE DOMAIN-CONTAINING PROTEIN-RELATED"/>
    <property type="match status" value="1"/>
</dbReference>
<proteinExistence type="predicted"/>
<comment type="caution">
    <text evidence="3">The sequence shown here is derived from an EMBL/GenBank/DDBJ whole genome shotgun (WGS) entry which is preliminary data.</text>
</comment>
<keyword evidence="1" id="KW-0539">Nucleus</keyword>
<dbReference type="SMART" id="SM00066">
    <property type="entry name" value="GAL4"/>
    <property type="match status" value="1"/>
</dbReference>
<name>A0ABR0EFZ5_ZASCE</name>
<gene>
    <name evidence="3" type="ORF">PRZ48_008571</name>
</gene>
<evidence type="ECO:0000313" key="4">
    <source>
        <dbReference type="Proteomes" id="UP001305779"/>
    </source>
</evidence>
<evidence type="ECO:0000256" key="1">
    <source>
        <dbReference type="ARBA" id="ARBA00023242"/>
    </source>
</evidence>
<dbReference type="Proteomes" id="UP001305779">
    <property type="component" value="Unassembled WGS sequence"/>
</dbReference>
<keyword evidence="4" id="KW-1185">Reference proteome</keyword>
<protein>
    <recommendedName>
        <fullName evidence="2">Zn(2)-C6 fungal-type domain-containing protein</fullName>
    </recommendedName>
</protein>
<dbReference type="PROSITE" id="PS00463">
    <property type="entry name" value="ZN2_CY6_FUNGAL_1"/>
    <property type="match status" value="1"/>
</dbReference>
<dbReference type="PROSITE" id="PS50048">
    <property type="entry name" value="ZN2_CY6_FUNGAL_2"/>
    <property type="match status" value="1"/>
</dbReference>
<reference evidence="3 4" key="1">
    <citation type="journal article" date="2023" name="G3 (Bethesda)">
        <title>A chromosome-level genome assembly of Zasmidium syzygii isolated from banana leaves.</title>
        <authorList>
            <person name="van Westerhoven A.C."/>
            <person name="Mehrabi R."/>
            <person name="Talebi R."/>
            <person name="Steentjes M.B.F."/>
            <person name="Corcolon B."/>
            <person name="Chong P.A."/>
            <person name="Kema G.H.J."/>
            <person name="Seidl M.F."/>
        </authorList>
    </citation>
    <scope>NUCLEOTIDE SEQUENCE [LARGE SCALE GENOMIC DNA]</scope>
    <source>
        <strain evidence="3 4">P124</strain>
    </source>
</reference>
<dbReference type="EMBL" id="JAXOVC010000006">
    <property type="protein sequence ID" value="KAK4500382.1"/>
    <property type="molecule type" value="Genomic_DNA"/>
</dbReference>
<sequence>MPIKSTGCTQCRKRKIRCDETRPGCKRCETHGVPCPGYRLPAPGQVAFQDQTEWTVKNAQKVYRRKQSAVVKEVSLSSDGSEVAISPGSDGSLSLVSTKSPSPDIFHEVRNETMMDFANAMYLYASPQYLPSPVMEKQLIYNTFIDVYVPKRVGDQDPHFSFLQHLITTSDLRPEVMHSLDAMSMVQVGSLYKDKDLLRQGVSHYHKALGGLLKTLSGMSAEAVNDDYVLATVNLLASCEFFDEIAQVGDGWTKHIQGSQQLLAARGPKSITSRMSLLIFSNMRHGALSHSLLMRKASFLGTPEWRSVAWRAPYVDASTFLYDTALQVPALLERYDELDPRAPGGVEQIDEILREAKVLETEMRDWFRNYQVRSKWADQKLYELSDIQNFPTFTGLIKDRTLKEAFNFPNFMVSYLLSVYWDTMHFLRTMTQSLHKARHKVTRDWYPDPEEVVAEDELTEYVMNLCRCFPFFVEPVSSSAGQIGMFLPLRTAAVYFTQQGNWPMLRWCGAVRDHAFTRGMRPPNVRVRDPAMIPKELGPG</sequence>